<dbReference type="STRING" id="118967.SAMN02745191_0963"/>
<feature type="transmembrane region" description="Helical" evidence="1">
    <location>
        <begin position="74"/>
        <end position="90"/>
    </location>
</feature>
<proteinExistence type="predicted"/>
<feature type="transmembrane region" description="Helical" evidence="1">
    <location>
        <begin position="44"/>
        <end position="62"/>
    </location>
</feature>
<dbReference type="InterPro" id="IPR018687">
    <property type="entry name" value="DUF2177_membr"/>
</dbReference>
<dbReference type="Pfam" id="PF09945">
    <property type="entry name" value="DUF2177"/>
    <property type="match status" value="1"/>
</dbReference>
<gene>
    <name evidence="2" type="ORF">SAMN02745191_0963</name>
</gene>
<keyword evidence="3" id="KW-1185">Reference proteome</keyword>
<dbReference type="Proteomes" id="UP000243297">
    <property type="component" value="Unassembled WGS sequence"/>
</dbReference>
<name>A0A1T4LM81_9FIRM</name>
<sequence>MLFNVKNFLVTFIIFIILDAIWLFTTKGFYTKELQHLMGSDVKWIGAVVFYLLFVFALLYFVITPALLSHDMKTMVISAIIFGLITYGTYDLTNYATLNKWPLSITIIDLIWGSSLSVITSLISYFILK</sequence>
<protein>
    <submittedName>
        <fullName evidence="2">Uncharacterized membrane protein</fullName>
    </submittedName>
</protein>
<dbReference type="EMBL" id="FUWY01000002">
    <property type="protein sequence ID" value="SJZ55736.1"/>
    <property type="molecule type" value="Genomic_DNA"/>
</dbReference>
<reference evidence="3" key="1">
    <citation type="submission" date="2017-02" db="EMBL/GenBank/DDBJ databases">
        <authorList>
            <person name="Varghese N."/>
            <person name="Submissions S."/>
        </authorList>
    </citation>
    <scope>NUCLEOTIDE SEQUENCE [LARGE SCALE GENOMIC DNA]</scope>
    <source>
        <strain evidence="3">ATCC 25662</strain>
    </source>
</reference>
<keyword evidence="1" id="KW-1133">Transmembrane helix</keyword>
<dbReference type="RefSeq" id="WP_078711387.1">
    <property type="nucleotide sequence ID" value="NZ_FUWY01000002.1"/>
</dbReference>
<accession>A0A1T4LM81</accession>
<keyword evidence="1" id="KW-0472">Membrane</keyword>
<dbReference type="OrthoDB" id="166547at2"/>
<evidence type="ECO:0000313" key="3">
    <source>
        <dbReference type="Proteomes" id="UP000243297"/>
    </source>
</evidence>
<organism evidence="2 3">
    <name type="scientific">Anaerorhabdus furcosa</name>
    <dbReference type="NCBI Taxonomy" id="118967"/>
    <lineage>
        <taxon>Bacteria</taxon>
        <taxon>Bacillati</taxon>
        <taxon>Bacillota</taxon>
        <taxon>Erysipelotrichia</taxon>
        <taxon>Erysipelotrichales</taxon>
        <taxon>Erysipelotrichaceae</taxon>
        <taxon>Anaerorhabdus</taxon>
    </lineage>
</organism>
<feature type="transmembrane region" description="Helical" evidence="1">
    <location>
        <begin position="7"/>
        <end position="24"/>
    </location>
</feature>
<evidence type="ECO:0000256" key="1">
    <source>
        <dbReference type="SAM" id="Phobius"/>
    </source>
</evidence>
<evidence type="ECO:0000313" key="2">
    <source>
        <dbReference type="EMBL" id="SJZ55736.1"/>
    </source>
</evidence>
<feature type="transmembrane region" description="Helical" evidence="1">
    <location>
        <begin position="110"/>
        <end position="128"/>
    </location>
</feature>
<keyword evidence="1" id="KW-0812">Transmembrane</keyword>
<dbReference type="AlphaFoldDB" id="A0A1T4LM81"/>